<dbReference type="Proteomes" id="UP001058860">
    <property type="component" value="Chromosome"/>
</dbReference>
<evidence type="ECO:0000256" key="1">
    <source>
        <dbReference type="SAM" id="SignalP"/>
    </source>
</evidence>
<organism evidence="2 3">
    <name type="scientific">Svornostia abyssi</name>
    <dbReference type="NCBI Taxonomy" id="2898438"/>
    <lineage>
        <taxon>Bacteria</taxon>
        <taxon>Bacillati</taxon>
        <taxon>Actinomycetota</taxon>
        <taxon>Thermoleophilia</taxon>
        <taxon>Solirubrobacterales</taxon>
        <taxon>Baekduiaceae</taxon>
        <taxon>Svornostia</taxon>
    </lineage>
</organism>
<dbReference type="PANTHER" id="PTHR12631">
    <property type="entry name" value="ALPHA-L-IDURONIDASE"/>
    <property type="match status" value="1"/>
</dbReference>
<proteinExistence type="predicted"/>
<accession>A0ABY5PMK3</accession>
<feature type="chain" id="PRO_5045386229" description="Glycoside hydrolase family 5 domain-containing protein" evidence="1">
    <location>
        <begin position="21"/>
        <end position="446"/>
    </location>
</feature>
<dbReference type="RefSeq" id="WP_353866371.1">
    <property type="nucleotide sequence ID" value="NZ_CP088295.1"/>
</dbReference>
<dbReference type="InterPro" id="IPR017853">
    <property type="entry name" value="GH"/>
</dbReference>
<protein>
    <recommendedName>
        <fullName evidence="4">Glycoside hydrolase family 5 domain-containing protein</fullName>
    </recommendedName>
</protein>
<gene>
    <name evidence="2" type="ORF">LRS13_10570</name>
</gene>
<feature type="signal peptide" evidence="1">
    <location>
        <begin position="1"/>
        <end position="20"/>
    </location>
</feature>
<evidence type="ECO:0008006" key="4">
    <source>
        <dbReference type="Google" id="ProtNLM"/>
    </source>
</evidence>
<evidence type="ECO:0000313" key="3">
    <source>
        <dbReference type="Proteomes" id="UP001058860"/>
    </source>
</evidence>
<evidence type="ECO:0000313" key="2">
    <source>
        <dbReference type="EMBL" id="UUY05933.1"/>
    </source>
</evidence>
<reference evidence="3" key="1">
    <citation type="submission" date="2021-11" db="EMBL/GenBank/DDBJ databases">
        <title>Cultivation dependent microbiological survey of springs from the worlds oldest radium mine currently devoted to the extraction of radon-saturated water.</title>
        <authorList>
            <person name="Kapinusova G."/>
            <person name="Smrhova T."/>
            <person name="Strejcek M."/>
            <person name="Suman J."/>
            <person name="Jani K."/>
            <person name="Pajer P."/>
            <person name="Uhlik O."/>
        </authorList>
    </citation>
    <scope>NUCLEOTIDE SEQUENCE [LARGE SCALE GENOMIC DNA]</scope>
    <source>
        <strain evidence="3">J379</strain>
    </source>
</reference>
<keyword evidence="3" id="KW-1185">Reference proteome</keyword>
<keyword evidence="1" id="KW-0732">Signal</keyword>
<dbReference type="Gene3D" id="3.20.20.80">
    <property type="entry name" value="Glycosidases"/>
    <property type="match status" value="1"/>
</dbReference>
<sequence>MRPILVTALLLGALAPAAHATPLRIIEDDRLTLLSGPAARDAALDLAVDVGADVVRVQVVWRRVQPTRDGPREWTAFDQLVTAARARGLRPLLVLTSPAPGWAAGTIGAFHSVRPDVAAYGRFVAEAGRRYPQVRLWQLWNEPNHPEFLAPQRSRDGTRRAPAMYRALVRAGGRALAATGHARDTILIGPGLPVGSDGRCASCTQRPMAFARELLCLDDRYRPLKGRAARGHPGCGGSFARLPGTGWAVHGYFRPRDGAFTLPPTPDDLSPAYLDELRDLLREAGRLGRLGDDMTVWDTENGVQSVPDPKGVSQARQAQLVNEAEFIAWRTPGVRSHTQYAIRDDAELSGFQSGLFFADGRPKALLAAYRLPVVAVRRGRGLLVWGRVPRAGRVAVLGPDGRVLAARRATRHFAVRVRGVRRVRLRFEDGALSRWAAPSSPREAAP</sequence>
<dbReference type="InterPro" id="IPR051923">
    <property type="entry name" value="Glycosyl_Hydrolase_39"/>
</dbReference>
<dbReference type="SUPFAM" id="SSF51445">
    <property type="entry name" value="(Trans)glycosidases"/>
    <property type="match status" value="1"/>
</dbReference>
<dbReference type="EMBL" id="CP088295">
    <property type="protein sequence ID" value="UUY05933.1"/>
    <property type="molecule type" value="Genomic_DNA"/>
</dbReference>
<dbReference type="PANTHER" id="PTHR12631:SF10">
    <property type="entry name" value="BETA-XYLOSIDASE-LIKE PROTEIN-RELATED"/>
    <property type="match status" value="1"/>
</dbReference>
<name>A0ABY5PMK3_9ACTN</name>